<reference evidence="2 3" key="1">
    <citation type="submission" date="2023-03" db="EMBL/GenBank/DDBJ databases">
        <title>WGS of Gossypium arboreum.</title>
        <authorList>
            <person name="Yu D."/>
        </authorList>
    </citation>
    <scope>NUCLEOTIDE SEQUENCE [LARGE SCALE GENOMIC DNA]</scope>
    <source>
        <tissue evidence="2">Leaf</tissue>
    </source>
</reference>
<sequence length="93" mass="10357">MTETENVGYEMGLEDNGQPRSPSLSRGQIKRVERAKKTRIGLNSNDGADFLGILKVLGSKMVEAIKELTKNLGTKHLIAQKSMRRVDENSRTI</sequence>
<dbReference type="EMBL" id="JARKNE010000008">
    <property type="protein sequence ID" value="KAK5813938.1"/>
    <property type="molecule type" value="Genomic_DNA"/>
</dbReference>
<accession>A0ABR0P6M3</accession>
<comment type="caution">
    <text evidence="2">The sequence shown here is derived from an EMBL/GenBank/DDBJ whole genome shotgun (WGS) entry which is preliminary data.</text>
</comment>
<evidence type="ECO:0000256" key="1">
    <source>
        <dbReference type="SAM" id="MobiDB-lite"/>
    </source>
</evidence>
<gene>
    <name evidence="2" type="ORF">PVK06_029389</name>
</gene>
<evidence type="ECO:0000313" key="2">
    <source>
        <dbReference type="EMBL" id="KAK5813938.1"/>
    </source>
</evidence>
<dbReference type="Proteomes" id="UP001358586">
    <property type="component" value="Chromosome 8"/>
</dbReference>
<feature type="region of interest" description="Disordered" evidence="1">
    <location>
        <begin position="1"/>
        <end position="29"/>
    </location>
</feature>
<protein>
    <submittedName>
        <fullName evidence="2">Uncharacterized protein</fullName>
    </submittedName>
</protein>
<keyword evidence="3" id="KW-1185">Reference proteome</keyword>
<proteinExistence type="predicted"/>
<name>A0ABR0P6M3_GOSAR</name>
<evidence type="ECO:0000313" key="3">
    <source>
        <dbReference type="Proteomes" id="UP001358586"/>
    </source>
</evidence>
<organism evidence="2 3">
    <name type="scientific">Gossypium arboreum</name>
    <name type="common">Tree cotton</name>
    <name type="synonym">Gossypium nanking</name>
    <dbReference type="NCBI Taxonomy" id="29729"/>
    <lineage>
        <taxon>Eukaryota</taxon>
        <taxon>Viridiplantae</taxon>
        <taxon>Streptophyta</taxon>
        <taxon>Embryophyta</taxon>
        <taxon>Tracheophyta</taxon>
        <taxon>Spermatophyta</taxon>
        <taxon>Magnoliopsida</taxon>
        <taxon>eudicotyledons</taxon>
        <taxon>Gunneridae</taxon>
        <taxon>Pentapetalae</taxon>
        <taxon>rosids</taxon>
        <taxon>malvids</taxon>
        <taxon>Malvales</taxon>
        <taxon>Malvaceae</taxon>
        <taxon>Malvoideae</taxon>
        <taxon>Gossypium</taxon>
    </lineage>
</organism>